<evidence type="ECO:0000313" key="3">
    <source>
        <dbReference type="Proteomes" id="UP001286456"/>
    </source>
</evidence>
<proteinExistence type="predicted"/>
<keyword evidence="3" id="KW-1185">Reference proteome</keyword>
<evidence type="ECO:0000256" key="1">
    <source>
        <dbReference type="SAM" id="MobiDB-lite"/>
    </source>
</evidence>
<accession>A0AAE0M922</accession>
<reference evidence="2" key="2">
    <citation type="submission" date="2023-06" db="EMBL/GenBank/DDBJ databases">
        <authorList>
            <consortium name="Lawrence Berkeley National Laboratory"/>
            <person name="Haridas S."/>
            <person name="Hensen N."/>
            <person name="Bonometti L."/>
            <person name="Westerberg I."/>
            <person name="Brannstrom I.O."/>
            <person name="Guillou S."/>
            <person name="Cros-Aarteil S."/>
            <person name="Calhoun S."/>
            <person name="Kuo A."/>
            <person name="Mondo S."/>
            <person name="Pangilinan J."/>
            <person name="Riley R."/>
            <person name="Labutti K."/>
            <person name="Andreopoulos B."/>
            <person name="Lipzen A."/>
            <person name="Chen C."/>
            <person name="Yanf M."/>
            <person name="Daum C."/>
            <person name="Ng V."/>
            <person name="Clum A."/>
            <person name="Steindorff A."/>
            <person name="Ohm R."/>
            <person name="Martin F."/>
            <person name="Silar P."/>
            <person name="Natvig D."/>
            <person name="Lalanne C."/>
            <person name="Gautier V."/>
            <person name="Ament-Velasquez S.L."/>
            <person name="Kruys A."/>
            <person name="Hutchinson M.I."/>
            <person name="Powell A.J."/>
            <person name="Barry K."/>
            <person name="Miller A.N."/>
            <person name="Grigoriev I.V."/>
            <person name="Debuchy R."/>
            <person name="Gladieux P."/>
            <person name="Thoren M.H."/>
            <person name="Johannesson H."/>
        </authorList>
    </citation>
    <scope>NUCLEOTIDE SEQUENCE</scope>
    <source>
        <strain evidence="2">SMH4131-1</strain>
    </source>
</reference>
<sequence length="99" mass="10730">MAGKLQQEGAPSGEFHDNSYVARPGTKHEPVQVISDNERVGGIDSNVADTDARLERDDKDAIDKSNIINDRTRGAKPNHGYREPGDKEGLPSDTGISSR</sequence>
<dbReference type="AlphaFoldDB" id="A0AAE0M922"/>
<feature type="region of interest" description="Disordered" evidence="1">
    <location>
        <begin position="1"/>
        <end position="99"/>
    </location>
</feature>
<reference evidence="2" key="1">
    <citation type="journal article" date="2023" name="Mol. Phylogenet. Evol.">
        <title>Genome-scale phylogeny and comparative genomics of the fungal order Sordariales.</title>
        <authorList>
            <person name="Hensen N."/>
            <person name="Bonometti L."/>
            <person name="Westerberg I."/>
            <person name="Brannstrom I.O."/>
            <person name="Guillou S."/>
            <person name="Cros-Aarteil S."/>
            <person name="Calhoun S."/>
            <person name="Haridas S."/>
            <person name="Kuo A."/>
            <person name="Mondo S."/>
            <person name="Pangilinan J."/>
            <person name="Riley R."/>
            <person name="LaButti K."/>
            <person name="Andreopoulos B."/>
            <person name="Lipzen A."/>
            <person name="Chen C."/>
            <person name="Yan M."/>
            <person name="Daum C."/>
            <person name="Ng V."/>
            <person name="Clum A."/>
            <person name="Steindorff A."/>
            <person name="Ohm R.A."/>
            <person name="Martin F."/>
            <person name="Silar P."/>
            <person name="Natvig D.O."/>
            <person name="Lalanne C."/>
            <person name="Gautier V."/>
            <person name="Ament-Velasquez S.L."/>
            <person name="Kruys A."/>
            <person name="Hutchinson M.I."/>
            <person name="Powell A.J."/>
            <person name="Barry K."/>
            <person name="Miller A.N."/>
            <person name="Grigoriev I.V."/>
            <person name="Debuchy R."/>
            <person name="Gladieux P."/>
            <person name="Hiltunen Thoren M."/>
            <person name="Johannesson H."/>
        </authorList>
    </citation>
    <scope>NUCLEOTIDE SEQUENCE</scope>
    <source>
        <strain evidence="2">SMH4131-1</strain>
    </source>
</reference>
<feature type="compositionally biased region" description="Basic and acidic residues" evidence="1">
    <location>
        <begin position="26"/>
        <end position="41"/>
    </location>
</feature>
<gene>
    <name evidence="2" type="ORF">B0T19DRAFT_443315</name>
</gene>
<protein>
    <submittedName>
        <fullName evidence="2">Uncharacterized protein</fullName>
    </submittedName>
</protein>
<name>A0AAE0M922_9PEZI</name>
<feature type="compositionally biased region" description="Basic and acidic residues" evidence="1">
    <location>
        <begin position="50"/>
        <end position="63"/>
    </location>
</feature>
<comment type="caution">
    <text evidence="2">The sequence shown here is derived from an EMBL/GenBank/DDBJ whole genome shotgun (WGS) entry which is preliminary data.</text>
</comment>
<organism evidence="2 3">
    <name type="scientific">Cercophora scortea</name>
    <dbReference type="NCBI Taxonomy" id="314031"/>
    <lineage>
        <taxon>Eukaryota</taxon>
        <taxon>Fungi</taxon>
        <taxon>Dikarya</taxon>
        <taxon>Ascomycota</taxon>
        <taxon>Pezizomycotina</taxon>
        <taxon>Sordariomycetes</taxon>
        <taxon>Sordariomycetidae</taxon>
        <taxon>Sordariales</taxon>
        <taxon>Lasiosphaeriaceae</taxon>
        <taxon>Cercophora</taxon>
    </lineage>
</organism>
<evidence type="ECO:0000313" key="2">
    <source>
        <dbReference type="EMBL" id="KAK3323852.1"/>
    </source>
</evidence>
<feature type="compositionally biased region" description="Basic and acidic residues" evidence="1">
    <location>
        <begin position="80"/>
        <end position="90"/>
    </location>
</feature>
<dbReference type="Proteomes" id="UP001286456">
    <property type="component" value="Unassembled WGS sequence"/>
</dbReference>
<dbReference type="EMBL" id="JAUEPO010000004">
    <property type="protein sequence ID" value="KAK3323852.1"/>
    <property type="molecule type" value="Genomic_DNA"/>
</dbReference>